<dbReference type="SMART" id="SM00463">
    <property type="entry name" value="SMR"/>
    <property type="match status" value="1"/>
</dbReference>
<dbReference type="Gene3D" id="3.30.1370.110">
    <property type="match status" value="1"/>
</dbReference>
<protein>
    <recommendedName>
        <fullName evidence="2">Smr domain-containing protein</fullName>
    </recommendedName>
</protein>
<evidence type="ECO:0000256" key="1">
    <source>
        <dbReference type="SAM" id="MobiDB-lite"/>
    </source>
</evidence>
<organism evidence="3">
    <name type="scientific">marine metagenome</name>
    <dbReference type="NCBI Taxonomy" id="408172"/>
    <lineage>
        <taxon>unclassified sequences</taxon>
        <taxon>metagenomes</taxon>
        <taxon>ecological metagenomes</taxon>
    </lineage>
</organism>
<dbReference type="PANTHER" id="PTHR35562:SF2">
    <property type="entry name" value="DNA ENDONUCLEASE SMRA-RELATED"/>
    <property type="match status" value="1"/>
</dbReference>
<dbReference type="AlphaFoldDB" id="A0A381R345"/>
<reference evidence="3" key="1">
    <citation type="submission" date="2018-05" db="EMBL/GenBank/DDBJ databases">
        <authorList>
            <person name="Lanie J.A."/>
            <person name="Ng W.-L."/>
            <person name="Kazmierczak K.M."/>
            <person name="Andrzejewski T.M."/>
            <person name="Davidsen T.M."/>
            <person name="Wayne K.J."/>
            <person name="Tettelin H."/>
            <person name="Glass J.I."/>
            <person name="Rusch D."/>
            <person name="Podicherti R."/>
            <person name="Tsui H.-C.T."/>
            <person name="Winkler M.E."/>
        </authorList>
    </citation>
    <scope>NUCLEOTIDE SEQUENCE</scope>
</reference>
<feature type="domain" description="Smr" evidence="2">
    <location>
        <begin position="66"/>
        <end position="149"/>
    </location>
</feature>
<feature type="compositionally biased region" description="Basic and acidic residues" evidence="1">
    <location>
        <begin position="60"/>
        <end position="69"/>
    </location>
</feature>
<dbReference type="PROSITE" id="PS50828">
    <property type="entry name" value="SMR"/>
    <property type="match status" value="1"/>
</dbReference>
<dbReference type="EMBL" id="UINC01001576">
    <property type="protein sequence ID" value="SUZ84003.1"/>
    <property type="molecule type" value="Genomic_DNA"/>
</dbReference>
<dbReference type="Pfam" id="PF01713">
    <property type="entry name" value="Smr"/>
    <property type="match status" value="1"/>
</dbReference>
<accession>A0A381R345</accession>
<gene>
    <name evidence="3" type="ORF">METZ01_LOCUS36857</name>
</gene>
<feature type="compositionally biased region" description="Low complexity" evidence="1">
    <location>
        <begin position="1"/>
        <end position="13"/>
    </location>
</feature>
<proteinExistence type="predicted"/>
<dbReference type="PANTHER" id="PTHR35562">
    <property type="entry name" value="DNA ENDONUCLEASE SMRA-RELATED"/>
    <property type="match status" value="1"/>
</dbReference>
<sequence>MGKKGSTSSSLSFEESDQHDSLMEQIFDGISDVPDKEPGLEIPVSKSSSKKKQSSSKTVPRPDQELDLHGKTREEAIMMVQNFVMTCHANQFRTGLIITGKGRNSGNQGPVLKKEVTHWLERNGKPYLRDFHEAPPRFGGSGAIWLDFI</sequence>
<evidence type="ECO:0000313" key="3">
    <source>
        <dbReference type="EMBL" id="SUZ84003.1"/>
    </source>
</evidence>
<dbReference type="InterPro" id="IPR002625">
    <property type="entry name" value="Smr_dom"/>
</dbReference>
<feature type="region of interest" description="Disordered" evidence="1">
    <location>
        <begin position="1"/>
        <end position="69"/>
    </location>
</feature>
<dbReference type="SUPFAM" id="SSF160443">
    <property type="entry name" value="SMR domain-like"/>
    <property type="match status" value="1"/>
</dbReference>
<dbReference type="InterPro" id="IPR036063">
    <property type="entry name" value="Smr_dom_sf"/>
</dbReference>
<name>A0A381R345_9ZZZZ</name>
<evidence type="ECO:0000259" key="2">
    <source>
        <dbReference type="PROSITE" id="PS50828"/>
    </source>
</evidence>